<evidence type="ECO:0000259" key="3">
    <source>
        <dbReference type="Pfam" id="PF02885"/>
    </source>
</evidence>
<dbReference type="GO" id="GO:0004048">
    <property type="term" value="F:anthranilate phosphoribosyltransferase activity"/>
    <property type="evidence" value="ECO:0007669"/>
    <property type="project" value="UniProtKB-EC"/>
</dbReference>
<dbReference type="InterPro" id="IPR035902">
    <property type="entry name" value="Nuc_phospho_transferase"/>
</dbReference>
<gene>
    <name evidence="4" type="ORF">ISF6_5435</name>
</gene>
<dbReference type="PANTHER" id="PTHR43285">
    <property type="entry name" value="ANTHRANILATE PHOSPHORIBOSYLTRANSFERASE"/>
    <property type="match status" value="1"/>
</dbReference>
<dbReference type="PANTHER" id="PTHR43285:SF4">
    <property type="entry name" value="TRANSFERASE"/>
    <property type="match status" value="1"/>
</dbReference>
<comment type="caution">
    <text evidence="4">The sequence shown here is derived from an EMBL/GenBank/DDBJ whole genome shotgun (WGS) entry which is preliminary data.</text>
</comment>
<dbReference type="InterPro" id="IPR036320">
    <property type="entry name" value="Glycosyl_Trfase_fam3_N_dom_sf"/>
</dbReference>
<evidence type="ECO:0000256" key="2">
    <source>
        <dbReference type="ARBA" id="ARBA00022679"/>
    </source>
</evidence>
<keyword evidence="1 4" id="KW-0328">Glycosyltransferase</keyword>
<evidence type="ECO:0000256" key="1">
    <source>
        <dbReference type="ARBA" id="ARBA00022676"/>
    </source>
</evidence>
<dbReference type="NCBIfam" id="NF006005">
    <property type="entry name" value="PRK08136.1"/>
    <property type="match status" value="1"/>
</dbReference>
<dbReference type="GO" id="GO:0000162">
    <property type="term" value="P:L-tryptophan biosynthetic process"/>
    <property type="evidence" value="ECO:0007669"/>
    <property type="project" value="InterPro"/>
</dbReference>
<dbReference type="Gene3D" id="1.20.970.10">
    <property type="entry name" value="Transferase, Pyrimidine Nucleoside Phosphorylase, Chain C"/>
    <property type="match status" value="1"/>
</dbReference>
<dbReference type="SUPFAM" id="SSF52418">
    <property type="entry name" value="Nucleoside phosphorylase/phosphoribosyltransferase catalytic domain"/>
    <property type="match status" value="1"/>
</dbReference>
<dbReference type="GO" id="GO:0005829">
    <property type="term" value="C:cytosol"/>
    <property type="evidence" value="ECO:0007669"/>
    <property type="project" value="TreeGrafter"/>
</dbReference>
<dbReference type="Pfam" id="PF02885">
    <property type="entry name" value="Glycos_trans_3N"/>
    <property type="match status" value="1"/>
</dbReference>
<keyword evidence="2 4" id="KW-0808">Transferase</keyword>
<feature type="domain" description="Glycosyl transferase family 3 N-terminal" evidence="3">
    <location>
        <begin position="9"/>
        <end position="72"/>
    </location>
</feature>
<name>A0A0K8NWF4_PISS1</name>
<sequence length="324" mass="33973">MSDLPLAPYLKDIGRGKEGARALDAEAAEAVFAAVLDGRVGPVELGAFVMAMRIKGESQDELAGFLQAVQARCLRLEPARPTVVLPSYNGSRKLPNLTALLALLLAQDGVQVLVHGPTSDPARVTTAEIFHALGLPVAGDVGDILDGWRRHEPVFVPTDALCPPLARLLALRWTVGLRNSGHTVAKLLDPCAGGRSIRVVNYTHPEYGSALQSFLGATGANAMLLRGTEGEPAADPRRQPRMEVFLGGRLRPELGCAAQEGVLAELPVLPRDTDAATTALYIQSVVSGEKPAPAPLQQQVAALRRALEALQAGPAAPAARAGAG</sequence>
<proteinExistence type="predicted"/>
<dbReference type="InterPro" id="IPR017459">
    <property type="entry name" value="Glycosyl_Trfase_fam3_N_dom"/>
</dbReference>
<dbReference type="Gene3D" id="3.40.1030.10">
    <property type="entry name" value="Nucleoside phosphorylase/phosphoribosyltransferase catalytic domain"/>
    <property type="match status" value="1"/>
</dbReference>
<evidence type="ECO:0000313" key="5">
    <source>
        <dbReference type="Proteomes" id="UP000037660"/>
    </source>
</evidence>
<accession>A0A0K8NWF4</accession>
<dbReference type="InterPro" id="IPR005940">
    <property type="entry name" value="Anthranilate_Pribosyl_Tfrase"/>
</dbReference>
<dbReference type="Proteomes" id="UP000037660">
    <property type="component" value="Unassembled WGS sequence"/>
</dbReference>
<dbReference type="STRING" id="1547922.ISF6_5435"/>
<dbReference type="AlphaFoldDB" id="A0A0K8NWF4"/>
<dbReference type="SUPFAM" id="SSF47648">
    <property type="entry name" value="Nucleoside phosphorylase/phosphoribosyltransferase N-terminal domain"/>
    <property type="match status" value="1"/>
</dbReference>
<organism evidence="4 5">
    <name type="scientific">Piscinibacter sakaiensis</name>
    <name type="common">Ideonella sakaiensis</name>
    <dbReference type="NCBI Taxonomy" id="1547922"/>
    <lineage>
        <taxon>Bacteria</taxon>
        <taxon>Pseudomonadati</taxon>
        <taxon>Pseudomonadota</taxon>
        <taxon>Betaproteobacteria</taxon>
        <taxon>Burkholderiales</taxon>
        <taxon>Sphaerotilaceae</taxon>
        <taxon>Piscinibacter</taxon>
    </lineage>
</organism>
<dbReference type="RefSeq" id="WP_369691121.1">
    <property type="nucleotide sequence ID" value="NZ_BBYR01000009.1"/>
</dbReference>
<reference evidence="5" key="1">
    <citation type="submission" date="2015-07" db="EMBL/GenBank/DDBJ databases">
        <title>Discovery of a poly(ethylene terephthalate assimilation.</title>
        <authorList>
            <person name="Yoshida S."/>
            <person name="Hiraga K."/>
            <person name="Takehana T."/>
            <person name="Taniguchi I."/>
            <person name="Yamaji H."/>
            <person name="Maeda Y."/>
            <person name="Toyohara K."/>
            <person name="Miyamoto K."/>
            <person name="Kimura Y."/>
            <person name="Oda K."/>
        </authorList>
    </citation>
    <scope>NUCLEOTIDE SEQUENCE [LARGE SCALE GENOMIC DNA]</scope>
    <source>
        <strain evidence="5">NBRC 110686 / TISTR 2288 / 201-F6</strain>
    </source>
</reference>
<evidence type="ECO:0000313" key="4">
    <source>
        <dbReference type="EMBL" id="GAP34727.1"/>
    </source>
</evidence>
<dbReference type="EC" id="2.4.2.18" evidence="4"/>
<keyword evidence="5" id="KW-1185">Reference proteome</keyword>
<dbReference type="EMBL" id="BBYR01000009">
    <property type="protein sequence ID" value="GAP34727.1"/>
    <property type="molecule type" value="Genomic_DNA"/>
</dbReference>
<reference evidence="4 5" key="2">
    <citation type="journal article" date="2016" name="Science">
        <title>A bacterium that degrades and assimilates poly(ethylene terephthalate).</title>
        <authorList>
            <person name="Yoshida S."/>
            <person name="Hiraga K."/>
            <person name="Takehana T."/>
            <person name="Taniguchi I."/>
            <person name="Yamaji H."/>
            <person name="Maeda Y."/>
            <person name="Toyohara K."/>
            <person name="Miyamoto K."/>
            <person name="Kimura Y."/>
            <person name="Oda K."/>
        </authorList>
    </citation>
    <scope>NUCLEOTIDE SEQUENCE [LARGE SCALE GENOMIC DNA]</scope>
    <source>
        <strain evidence="5">NBRC 110686 / TISTR 2288 / 201-F6</strain>
    </source>
</reference>
<protein>
    <submittedName>
        <fullName evidence="4">Anthranilate phosphoribosyltransferase like</fullName>
        <ecNumber evidence="4">2.4.2.18</ecNumber>
    </submittedName>
</protein>